<proteinExistence type="predicted"/>
<evidence type="ECO:0000313" key="3">
    <source>
        <dbReference type="Proteomes" id="UP001501591"/>
    </source>
</evidence>
<evidence type="ECO:0008006" key="4">
    <source>
        <dbReference type="Google" id="ProtNLM"/>
    </source>
</evidence>
<protein>
    <recommendedName>
        <fullName evidence="4">Serine/threonine protein kinase</fullName>
    </recommendedName>
</protein>
<evidence type="ECO:0000256" key="1">
    <source>
        <dbReference type="SAM" id="MobiDB-lite"/>
    </source>
</evidence>
<name>A0ABP7NHT4_9MICO</name>
<feature type="region of interest" description="Disordered" evidence="1">
    <location>
        <begin position="1"/>
        <end position="37"/>
    </location>
</feature>
<gene>
    <name evidence="2" type="ORF">GCM10022383_26710</name>
</gene>
<dbReference type="Proteomes" id="UP001501591">
    <property type="component" value="Unassembled WGS sequence"/>
</dbReference>
<dbReference type="EMBL" id="BAABCP010000002">
    <property type="protein sequence ID" value="GAA3947544.1"/>
    <property type="molecule type" value="Genomic_DNA"/>
</dbReference>
<dbReference type="RefSeq" id="WP_344820198.1">
    <property type="nucleotide sequence ID" value="NZ_BAABCP010000002.1"/>
</dbReference>
<reference evidence="3" key="1">
    <citation type="journal article" date="2019" name="Int. J. Syst. Evol. Microbiol.">
        <title>The Global Catalogue of Microorganisms (GCM) 10K type strain sequencing project: providing services to taxonomists for standard genome sequencing and annotation.</title>
        <authorList>
            <consortium name="The Broad Institute Genomics Platform"/>
            <consortium name="The Broad Institute Genome Sequencing Center for Infectious Disease"/>
            <person name="Wu L."/>
            <person name="Ma J."/>
        </authorList>
    </citation>
    <scope>NUCLEOTIDE SEQUENCE [LARGE SCALE GENOMIC DNA]</scope>
    <source>
        <strain evidence="3">JCM 17024</strain>
    </source>
</reference>
<comment type="caution">
    <text evidence="2">The sequence shown here is derived from an EMBL/GenBank/DDBJ whole genome shotgun (WGS) entry which is preliminary data.</text>
</comment>
<keyword evidence="3" id="KW-1185">Reference proteome</keyword>
<sequence length="485" mass="51350">MDDAGEFPVPGLGSSTSPDSDPDADRDPNPDARGPSRIELVPGAHRVIRLLYGTESPYPGALVRDGDGQRVCVDAAAAETGLWDFASAEHVVGVRDVLRTADGHGALLPWCIEPVAVFLARREAAGRPLSSGEVTTLVGSLLRGTTEVGATPLRGRWWLDDRARPLFAPGEGVTCGEAAAGLVERIGATCSDRALQRVLTRIRDGLADHRVVQRALDGWERELMDLAAPRALEQRVYAPERVQEIPLHRARGPQDPRAGERGSPREHRMGERLARAAEGVRRAVSALRERMLGRGRPVVGSFYATERPTAADAPRTPRRRMLLVAGAAAAAVLLGGLLWPAGGGQSSPSPAAVAETTRLHAPAEGGADPEGRGSARTPSPTASIPTDLAQTARALLKEAARCTHEGDPQCARAVVAGSAPTVLERVGPDADGRDAAVIEDYGDVAVIRLAETSARSEQMLVLERAEDGWLVRDVYDVADQPSEGG</sequence>
<feature type="compositionally biased region" description="Basic and acidic residues" evidence="1">
    <location>
        <begin position="23"/>
        <end position="36"/>
    </location>
</feature>
<accession>A0ABP7NHT4</accession>
<feature type="region of interest" description="Disordered" evidence="1">
    <location>
        <begin position="245"/>
        <end position="271"/>
    </location>
</feature>
<evidence type="ECO:0000313" key="2">
    <source>
        <dbReference type="EMBL" id="GAA3947544.1"/>
    </source>
</evidence>
<feature type="region of interest" description="Disordered" evidence="1">
    <location>
        <begin position="361"/>
        <end position="386"/>
    </location>
</feature>
<organism evidence="2 3">
    <name type="scientific">Microbacterium soli</name>
    <dbReference type="NCBI Taxonomy" id="446075"/>
    <lineage>
        <taxon>Bacteria</taxon>
        <taxon>Bacillati</taxon>
        <taxon>Actinomycetota</taxon>
        <taxon>Actinomycetes</taxon>
        <taxon>Micrococcales</taxon>
        <taxon>Microbacteriaceae</taxon>
        <taxon>Microbacterium</taxon>
    </lineage>
</organism>